<accession>A0A9P6D2D6</accession>
<evidence type="ECO:0000313" key="3">
    <source>
        <dbReference type="Proteomes" id="UP000807469"/>
    </source>
</evidence>
<keyword evidence="3" id="KW-1185">Reference proteome</keyword>
<proteinExistence type="predicted"/>
<feature type="region of interest" description="Disordered" evidence="1">
    <location>
        <begin position="105"/>
        <end position="134"/>
    </location>
</feature>
<protein>
    <submittedName>
        <fullName evidence="2">Uncharacterized protein</fullName>
    </submittedName>
</protein>
<name>A0A9P6D2D6_9AGAR</name>
<evidence type="ECO:0000256" key="1">
    <source>
        <dbReference type="SAM" id="MobiDB-lite"/>
    </source>
</evidence>
<evidence type="ECO:0000313" key="2">
    <source>
        <dbReference type="EMBL" id="KAF9480563.1"/>
    </source>
</evidence>
<feature type="compositionally biased region" description="Low complexity" evidence="1">
    <location>
        <begin position="11"/>
        <end position="25"/>
    </location>
</feature>
<gene>
    <name evidence="2" type="ORF">BDN70DRAFT_602840</name>
</gene>
<organism evidence="2 3">
    <name type="scientific">Pholiota conissans</name>
    <dbReference type="NCBI Taxonomy" id="109636"/>
    <lineage>
        <taxon>Eukaryota</taxon>
        <taxon>Fungi</taxon>
        <taxon>Dikarya</taxon>
        <taxon>Basidiomycota</taxon>
        <taxon>Agaricomycotina</taxon>
        <taxon>Agaricomycetes</taxon>
        <taxon>Agaricomycetidae</taxon>
        <taxon>Agaricales</taxon>
        <taxon>Agaricineae</taxon>
        <taxon>Strophariaceae</taxon>
        <taxon>Pholiota</taxon>
    </lineage>
</organism>
<feature type="region of interest" description="Disordered" evidence="1">
    <location>
        <begin position="1"/>
        <end position="49"/>
    </location>
</feature>
<feature type="compositionally biased region" description="Low complexity" evidence="1">
    <location>
        <begin position="113"/>
        <end position="125"/>
    </location>
</feature>
<dbReference type="OrthoDB" id="2972209at2759"/>
<dbReference type="EMBL" id="MU155192">
    <property type="protein sequence ID" value="KAF9480563.1"/>
    <property type="molecule type" value="Genomic_DNA"/>
</dbReference>
<sequence>MSSPIAIRRPSTSSDAESSVASSSSPTRALYVPLHKRSPSASPSSVPSVLPSVAHAPTYTYSPDYLLSLRPNADGNMKEKMLAACPEAVMNRRVRKRIEFTARPKHVESTKSTTETPAETTTMTAPAPPAPRRTTARHMRFTGRAPERRKQALGLHQDTWRGLRNTFAPLPLVST</sequence>
<comment type="caution">
    <text evidence="2">The sequence shown here is derived from an EMBL/GenBank/DDBJ whole genome shotgun (WGS) entry which is preliminary data.</text>
</comment>
<dbReference type="Proteomes" id="UP000807469">
    <property type="component" value="Unassembled WGS sequence"/>
</dbReference>
<dbReference type="AlphaFoldDB" id="A0A9P6D2D6"/>
<feature type="compositionally biased region" description="Low complexity" evidence="1">
    <location>
        <begin position="39"/>
        <end position="49"/>
    </location>
</feature>
<reference evidence="2" key="1">
    <citation type="submission" date="2020-11" db="EMBL/GenBank/DDBJ databases">
        <authorList>
            <consortium name="DOE Joint Genome Institute"/>
            <person name="Ahrendt S."/>
            <person name="Riley R."/>
            <person name="Andreopoulos W."/>
            <person name="Labutti K."/>
            <person name="Pangilinan J."/>
            <person name="Ruiz-Duenas F.J."/>
            <person name="Barrasa J.M."/>
            <person name="Sanchez-Garcia M."/>
            <person name="Camarero S."/>
            <person name="Miyauchi S."/>
            <person name="Serrano A."/>
            <person name="Linde D."/>
            <person name="Babiker R."/>
            <person name="Drula E."/>
            <person name="Ayuso-Fernandez I."/>
            <person name="Pacheco R."/>
            <person name="Padilla G."/>
            <person name="Ferreira P."/>
            <person name="Barriuso J."/>
            <person name="Kellner H."/>
            <person name="Castanera R."/>
            <person name="Alfaro M."/>
            <person name="Ramirez L."/>
            <person name="Pisabarro A.G."/>
            <person name="Kuo A."/>
            <person name="Tritt A."/>
            <person name="Lipzen A."/>
            <person name="He G."/>
            <person name="Yan M."/>
            <person name="Ng V."/>
            <person name="Cullen D."/>
            <person name="Martin F."/>
            <person name="Rosso M.-N."/>
            <person name="Henrissat B."/>
            <person name="Hibbett D."/>
            <person name="Martinez A.T."/>
            <person name="Grigoriev I.V."/>
        </authorList>
    </citation>
    <scope>NUCLEOTIDE SEQUENCE</scope>
    <source>
        <strain evidence="2">CIRM-BRFM 674</strain>
    </source>
</reference>